<dbReference type="OrthoDB" id="444127at2759"/>
<dbReference type="PANTHER" id="PTHR46191:SF2">
    <property type="entry name" value="HALOACID DEHALOGENASE-LIKE HYDROLASE DOMAIN-CONTAINING PROTEIN 3"/>
    <property type="match status" value="1"/>
</dbReference>
<dbReference type="PANTHER" id="PTHR46191">
    <property type="match status" value="1"/>
</dbReference>
<gene>
    <name evidence="1" type="ORF">K505DRAFT_376956</name>
</gene>
<dbReference type="Pfam" id="PF00702">
    <property type="entry name" value="Hydrolase"/>
    <property type="match status" value="1"/>
</dbReference>
<name>A0A6A6X4Q8_9PLEO</name>
<evidence type="ECO:0000313" key="2">
    <source>
        <dbReference type="Proteomes" id="UP000799757"/>
    </source>
</evidence>
<evidence type="ECO:0000313" key="1">
    <source>
        <dbReference type="EMBL" id="KAF2791221.1"/>
    </source>
</evidence>
<organism evidence="1 2">
    <name type="scientific">Melanomma pulvis-pyrius CBS 109.77</name>
    <dbReference type="NCBI Taxonomy" id="1314802"/>
    <lineage>
        <taxon>Eukaryota</taxon>
        <taxon>Fungi</taxon>
        <taxon>Dikarya</taxon>
        <taxon>Ascomycota</taxon>
        <taxon>Pezizomycotina</taxon>
        <taxon>Dothideomycetes</taxon>
        <taxon>Pleosporomycetidae</taxon>
        <taxon>Pleosporales</taxon>
        <taxon>Melanommataceae</taxon>
        <taxon>Melanomma</taxon>
    </lineage>
</organism>
<reference evidence="1" key="1">
    <citation type="journal article" date="2020" name="Stud. Mycol.">
        <title>101 Dothideomycetes genomes: a test case for predicting lifestyles and emergence of pathogens.</title>
        <authorList>
            <person name="Haridas S."/>
            <person name="Albert R."/>
            <person name="Binder M."/>
            <person name="Bloem J."/>
            <person name="Labutti K."/>
            <person name="Salamov A."/>
            <person name="Andreopoulos B."/>
            <person name="Baker S."/>
            <person name="Barry K."/>
            <person name="Bills G."/>
            <person name="Bluhm B."/>
            <person name="Cannon C."/>
            <person name="Castanera R."/>
            <person name="Culley D."/>
            <person name="Daum C."/>
            <person name="Ezra D."/>
            <person name="Gonzalez J."/>
            <person name="Henrissat B."/>
            <person name="Kuo A."/>
            <person name="Liang C."/>
            <person name="Lipzen A."/>
            <person name="Lutzoni F."/>
            <person name="Magnuson J."/>
            <person name="Mondo S."/>
            <person name="Nolan M."/>
            <person name="Ohm R."/>
            <person name="Pangilinan J."/>
            <person name="Park H.-J."/>
            <person name="Ramirez L."/>
            <person name="Alfaro M."/>
            <person name="Sun H."/>
            <person name="Tritt A."/>
            <person name="Yoshinaga Y."/>
            <person name="Zwiers L.-H."/>
            <person name="Turgeon B."/>
            <person name="Goodwin S."/>
            <person name="Spatafora J."/>
            <person name="Crous P."/>
            <person name="Grigoriev I."/>
        </authorList>
    </citation>
    <scope>NUCLEOTIDE SEQUENCE</scope>
    <source>
        <strain evidence="1">CBS 109.77</strain>
    </source>
</reference>
<dbReference type="InterPro" id="IPR036412">
    <property type="entry name" value="HAD-like_sf"/>
</dbReference>
<dbReference type="InterPro" id="IPR051828">
    <property type="entry name" value="HAD-like_hydrolase_domain"/>
</dbReference>
<dbReference type="Gene3D" id="1.10.150.720">
    <property type="entry name" value="Haloacid dehalogenase-like hydrolase"/>
    <property type="match status" value="1"/>
</dbReference>
<dbReference type="Proteomes" id="UP000799757">
    <property type="component" value="Unassembled WGS sequence"/>
</dbReference>
<accession>A0A6A6X4Q8</accession>
<dbReference type="InterPro" id="IPR023214">
    <property type="entry name" value="HAD_sf"/>
</dbReference>
<dbReference type="AlphaFoldDB" id="A0A6A6X4Q8"/>
<proteinExistence type="predicted"/>
<dbReference type="InterPro" id="IPR044924">
    <property type="entry name" value="HAD-SF_hydro_IA_REG-2-like_cap"/>
</dbReference>
<keyword evidence="2" id="KW-1185">Reference proteome</keyword>
<protein>
    <submittedName>
        <fullName evidence="1">HAD-like protein</fullName>
    </submittedName>
</protein>
<dbReference type="GO" id="GO:0005634">
    <property type="term" value="C:nucleus"/>
    <property type="evidence" value="ECO:0007669"/>
    <property type="project" value="TreeGrafter"/>
</dbReference>
<dbReference type="Gene3D" id="3.40.50.1000">
    <property type="entry name" value="HAD superfamily/HAD-like"/>
    <property type="match status" value="1"/>
</dbReference>
<sequence>MHSTQRLLRRKNLLLVFDAFGTLYQPNSPIPTQYGKIGLRHGVDCQRGDDTGPLKNSFKRAFGEESAANPNYGKATGLGAEKWWANVITNTYQPFLNFGQEVPQALISELLTRYSTSEGYDMYPDVKPLFSMLRSKGAQASIQPPWRWEKTVVGIITNSDDRVPGILESFGLKVGSRRVGSGAQRIASASVDDDISFVVLSYDVGFEKPDRRIFDAATEMLRETLAESGEKAEKQDVDEFEKLYVGDSIEKDYLGAKRAGWDALVVDRQGTHQDDEATKQVDVIRNLGALSRWSPR</sequence>
<dbReference type="SUPFAM" id="SSF56784">
    <property type="entry name" value="HAD-like"/>
    <property type="match status" value="1"/>
</dbReference>
<dbReference type="EMBL" id="MU002031">
    <property type="protein sequence ID" value="KAF2791221.1"/>
    <property type="molecule type" value="Genomic_DNA"/>
</dbReference>